<evidence type="ECO:0000256" key="7">
    <source>
        <dbReference type="ARBA" id="ARBA00022989"/>
    </source>
</evidence>
<evidence type="ECO:0000313" key="13">
    <source>
        <dbReference type="Proteomes" id="UP000664991"/>
    </source>
</evidence>
<protein>
    <recommendedName>
        <fullName evidence="11">Major facilitator superfamily (MFS) profile domain-containing protein</fullName>
    </recommendedName>
</protein>
<feature type="compositionally biased region" description="Basic and acidic residues" evidence="9">
    <location>
        <begin position="7"/>
        <end position="22"/>
    </location>
</feature>
<gene>
    <name evidence="12" type="ORF">JEQ12_002570</name>
</gene>
<keyword evidence="8 10" id="KW-0472">Membrane</keyword>
<evidence type="ECO:0000313" key="12">
    <source>
        <dbReference type="EMBL" id="KAG5202987.1"/>
    </source>
</evidence>
<feature type="transmembrane region" description="Helical" evidence="10">
    <location>
        <begin position="341"/>
        <end position="364"/>
    </location>
</feature>
<evidence type="ECO:0000256" key="3">
    <source>
        <dbReference type="ARBA" id="ARBA00022448"/>
    </source>
</evidence>
<keyword evidence="4" id="KW-1003">Cell membrane</keyword>
<dbReference type="NCBIfam" id="TIGR00892">
    <property type="entry name" value="2A0113"/>
    <property type="match status" value="1"/>
</dbReference>
<feature type="transmembrane region" description="Helical" evidence="10">
    <location>
        <begin position="286"/>
        <end position="307"/>
    </location>
</feature>
<sequence length="571" mass="61308">MESLQATDRHKQQKPHLEEHLSPESGQTQHSPSLSPPTCPPSCQSDQTPSSTQSALYPPCKAGWISPAEPLAFAVAKAADNPQPLCHMGYSSRSTQHQGLFQDAESALLVMGGAVIDDGPTGIKAPDGGWGWAILWGCFVITGFSYAFPKAVSVFFKELMREFGIGYSDTAWISSILLAMLYGTGPLCSVCVNRFGCRPVMLAGGLLASLGMVSASFCGSIIQLYLTTGVLTGLGLALNFQPSLIMLNRYFNKRRPMANGLAAAGSPVFLCALSPLGQVLQDHYGWRGGFLILGGLLLNCCVCAALMRPLEAPRQSSGSGPAPQRPPRRLLDLSVFRDRGFVIYALAASIMVLGLFVPPVFVVSYAKDLGVPDTQAAFLLTILGFVDIFARPTAGFITGLKKVRPYSVYLFSFAMFFNGFADLTGSTASNYGGLVVFCIFFGISYGMVGALQFEVLMAIVGTQKFSSAIGLVLLLEAIAVLIGPPSGGKLLDATHVYQYVFILAGAEVLASSLVLVLGNFFCIRKRPETATEEERHKPPEDVRVDSREVEQFLKTEPEKNGEVVHTPETSV</sequence>
<feature type="domain" description="Major facilitator superfamily (MFS) profile" evidence="11">
    <location>
        <begin position="131"/>
        <end position="530"/>
    </location>
</feature>
<feature type="transmembrane region" description="Helical" evidence="10">
    <location>
        <begin position="406"/>
        <end position="425"/>
    </location>
</feature>
<feature type="transmembrane region" description="Helical" evidence="10">
    <location>
        <begin position="465"/>
        <end position="484"/>
    </location>
</feature>
<keyword evidence="6" id="KW-0769">Symport</keyword>
<organism evidence="12 13">
    <name type="scientific">Ovis aries</name>
    <name type="common">Sheep</name>
    <dbReference type="NCBI Taxonomy" id="9940"/>
    <lineage>
        <taxon>Eukaryota</taxon>
        <taxon>Metazoa</taxon>
        <taxon>Chordata</taxon>
        <taxon>Craniata</taxon>
        <taxon>Vertebrata</taxon>
        <taxon>Euteleostomi</taxon>
        <taxon>Mammalia</taxon>
        <taxon>Eutheria</taxon>
        <taxon>Laurasiatheria</taxon>
        <taxon>Artiodactyla</taxon>
        <taxon>Ruminantia</taxon>
        <taxon>Pecora</taxon>
        <taxon>Bovidae</taxon>
        <taxon>Caprinae</taxon>
        <taxon>Ovis</taxon>
    </lineage>
</organism>
<dbReference type="FunFam" id="1.20.1250.20:FF:000077">
    <property type="entry name" value="Proton-coupled monocarboxylate transporter 3"/>
    <property type="match status" value="1"/>
</dbReference>
<dbReference type="InterPro" id="IPR004743">
    <property type="entry name" value="MCT"/>
</dbReference>
<evidence type="ECO:0000256" key="5">
    <source>
        <dbReference type="ARBA" id="ARBA00022692"/>
    </source>
</evidence>
<dbReference type="GO" id="GO:0016323">
    <property type="term" value="C:basolateral plasma membrane"/>
    <property type="evidence" value="ECO:0007669"/>
    <property type="project" value="UniProtKB-SubCell"/>
</dbReference>
<feature type="transmembrane region" description="Helical" evidence="10">
    <location>
        <begin position="431"/>
        <end position="453"/>
    </location>
</feature>
<dbReference type="SUPFAM" id="SSF103473">
    <property type="entry name" value="MFS general substrate transporter"/>
    <property type="match status" value="1"/>
</dbReference>
<feature type="region of interest" description="Disordered" evidence="9">
    <location>
        <begin position="1"/>
        <end position="54"/>
    </location>
</feature>
<feature type="transmembrane region" description="Helical" evidence="10">
    <location>
        <begin position="376"/>
        <end position="394"/>
    </location>
</feature>
<evidence type="ECO:0000256" key="1">
    <source>
        <dbReference type="ARBA" id="ARBA00004554"/>
    </source>
</evidence>
<evidence type="ECO:0000256" key="8">
    <source>
        <dbReference type="ARBA" id="ARBA00023136"/>
    </source>
</evidence>
<evidence type="ECO:0000256" key="10">
    <source>
        <dbReference type="SAM" id="Phobius"/>
    </source>
</evidence>
<feature type="transmembrane region" description="Helical" evidence="10">
    <location>
        <begin position="172"/>
        <end position="193"/>
    </location>
</feature>
<keyword evidence="5 10" id="KW-0812">Transmembrane</keyword>
<evidence type="ECO:0000256" key="6">
    <source>
        <dbReference type="ARBA" id="ARBA00022847"/>
    </source>
</evidence>
<dbReference type="InterPro" id="IPR050327">
    <property type="entry name" value="Proton-linked_MCT"/>
</dbReference>
<dbReference type="Proteomes" id="UP000664991">
    <property type="component" value="Unassembled WGS sequence"/>
</dbReference>
<evidence type="ECO:0000256" key="9">
    <source>
        <dbReference type="SAM" id="MobiDB-lite"/>
    </source>
</evidence>
<proteinExistence type="inferred from homology"/>
<reference evidence="12 13" key="1">
    <citation type="submission" date="2020-12" db="EMBL/GenBank/DDBJ databases">
        <title>De novo assembly of Tibetan sheep genome.</title>
        <authorList>
            <person name="Li X."/>
        </authorList>
    </citation>
    <scope>NUCLEOTIDE SEQUENCE [LARGE SCALE GENOMIC DNA]</scope>
    <source>
        <tissue evidence="12">Heart</tissue>
    </source>
</reference>
<evidence type="ECO:0000256" key="4">
    <source>
        <dbReference type="ARBA" id="ARBA00022475"/>
    </source>
</evidence>
<dbReference type="PANTHER" id="PTHR11360">
    <property type="entry name" value="MONOCARBOXYLATE TRANSPORTER"/>
    <property type="match status" value="1"/>
</dbReference>
<feature type="transmembrane region" description="Helical" evidence="10">
    <location>
        <begin position="496"/>
        <end position="517"/>
    </location>
</feature>
<dbReference type="EMBL" id="JAEMGP010000011">
    <property type="protein sequence ID" value="KAG5202987.1"/>
    <property type="molecule type" value="Genomic_DNA"/>
</dbReference>
<accession>A0A836A9N0</accession>
<comment type="similarity">
    <text evidence="2">Belongs to the major facilitator superfamily. Monocarboxylate porter (TC 2.A.1.13) family.</text>
</comment>
<dbReference type="Gene3D" id="1.20.1250.20">
    <property type="entry name" value="MFS general substrate transporter like domains"/>
    <property type="match status" value="1"/>
</dbReference>
<feature type="transmembrane region" description="Helical" evidence="10">
    <location>
        <begin position="130"/>
        <end position="152"/>
    </location>
</feature>
<name>A0A836A9N0_SHEEP</name>
<feature type="transmembrane region" description="Helical" evidence="10">
    <location>
        <begin position="259"/>
        <end position="280"/>
    </location>
</feature>
<dbReference type="PANTHER" id="PTHR11360:SF27">
    <property type="entry name" value="MONOCARBOXYLATE TRANSPORTER 4"/>
    <property type="match status" value="1"/>
</dbReference>
<dbReference type="InterPro" id="IPR020846">
    <property type="entry name" value="MFS_dom"/>
</dbReference>
<dbReference type="CDD" id="cd17430">
    <property type="entry name" value="MFS_MCT3_4"/>
    <property type="match status" value="1"/>
</dbReference>
<dbReference type="Pfam" id="PF07690">
    <property type="entry name" value="MFS_1"/>
    <property type="match status" value="1"/>
</dbReference>
<feature type="transmembrane region" description="Helical" evidence="10">
    <location>
        <begin position="228"/>
        <end position="247"/>
    </location>
</feature>
<dbReference type="InterPro" id="IPR036259">
    <property type="entry name" value="MFS_trans_sf"/>
</dbReference>
<dbReference type="PROSITE" id="PS50850">
    <property type="entry name" value="MFS"/>
    <property type="match status" value="1"/>
</dbReference>
<comment type="subcellular location">
    <subcellularLocation>
        <location evidence="1">Basolateral cell membrane</location>
        <topology evidence="1">Multi-pass membrane protein</topology>
    </subcellularLocation>
</comment>
<dbReference type="GO" id="GO:0015650">
    <property type="term" value="F:lactate:proton symporter activity"/>
    <property type="evidence" value="ECO:0007669"/>
    <property type="project" value="TreeGrafter"/>
</dbReference>
<evidence type="ECO:0000259" key="11">
    <source>
        <dbReference type="PROSITE" id="PS50850"/>
    </source>
</evidence>
<dbReference type="InterPro" id="IPR011701">
    <property type="entry name" value="MFS"/>
</dbReference>
<evidence type="ECO:0000256" key="2">
    <source>
        <dbReference type="ARBA" id="ARBA00006727"/>
    </source>
</evidence>
<comment type="caution">
    <text evidence="12">The sequence shown here is derived from an EMBL/GenBank/DDBJ whole genome shotgun (WGS) entry which is preliminary data.</text>
</comment>
<keyword evidence="7 10" id="KW-1133">Transmembrane helix</keyword>
<feature type="transmembrane region" description="Helical" evidence="10">
    <location>
        <begin position="200"/>
        <end position="222"/>
    </location>
</feature>
<dbReference type="AlphaFoldDB" id="A0A836A9N0"/>
<keyword evidence="3" id="KW-0813">Transport</keyword>